<keyword evidence="14" id="KW-1185">Reference proteome</keyword>
<accession>A0A6G0Z741</accession>
<evidence type="ECO:0000256" key="12">
    <source>
        <dbReference type="RuleBase" id="RU000679"/>
    </source>
</evidence>
<comment type="caution">
    <text evidence="13">The sequence shown here is derived from an EMBL/GenBank/DDBJ whole genome shotgun (WGS) entry which is preliminary data.</text>
</comment>
<dbReference type="OrthoDB" id="6021021at2759"/>
<gene>
    <name evidence="13" type="ORF">FWK35_00017309</name>
</gene>
<proteinExistence type="inferred from homology"/>
<organism evidence="13 14">
    <name type="scientific">Aphis craccivora</name>
    <name type="common">Cowpea aphid</name>
    <dbReference type="NCBI Taxonomy" id="307492"/>
    <lineage>
        <taxon>Eukaryota</taxon>
        <taxon>Metazoa</taxon>
        <taxon>Ecdysozoa</taxon>
        <taxon>Arthropoda</taxon>
        <taxon>Hexapoda</taxon>
        <taxon>Insecta</taxon>
        <taxon>Pterygota</taxon>
        <taxon>Neoptera</taxon>
        <taxon>Paraneoptera</taxon>
        <taxon>Hemiptera</taxon>
        <taxon>Sternorrhyncha</taxon>
        <taxon>Aphidomorpha</taxon>
        <taxon>Aphidoidea</taxon>
        <taxon>Aphididae</taxon>
        <taxon>Aphidini</taxon>
        <taxon>Aphis</taxon>
        <taxon>Aphis</taxon>
    </lineage>
</organism>
<dbReference type="Pfam" id="PF00858">
    <property type="entry name" value="ASC"/>
    <property type="match status" value="1"/>
</dbReference>
<keyword evidence="7" id="KW-0915">Sodium</keyword>
<dbReference type="EMBL" id="VUJU01001179">
    <property type="protein sequence ID" value="KAF0766499.1"/>
    <property type="molecule type" value="Genomic_DNA"/>
</dbReference>
<dbReference type="Proteomes" id="UP000478052">
    <property type="component" value="Unassembled WGS sequence"/>
</dbReference>
<dbReference type="GO" id="GO:0016020">
    <property type="term" value="C:membrane"/>
    <property type="evidence" value="ECO:0007669"/>
    <property type="project" value="UniProtKB-SubCell"/>
</dbReference>
<evidence type="ECO:0000256" key="3">
    <source>
        <dbReference type="ARBA" id="ARBA00022448"/>
    </source>
</evidence>
<evidence type="ECO:0000256" key="10">
    <source>
        <dbReference type="ARBA" id="ARBA00023201"/>
    </source>
</evidence>
<evidence type="ECO:0000256" key="8">
    <source>
        <dbReference type="ARBA" id="ARBA00023065"/>
    </source>
</evidence>
<dbReference type="GO" id="GO:0005272">
    <property type="term" value="F:sodium channel activity"/>
    <property type="evidence" value="ECO:0007669"/>
    <property type="project" value="UniProtKB-KW"/>
</dbReference>
<evidence type="ECO:0000256" key="4">
    <source>
        <dbReference type="ARBA" id="ARBA00022461"/>
    </source>
</evidence>
<keyword evidence="10 12" id="KW-0739">Sodium transport</keyword>
<evidence type="ECO:0000313" key="14">
    <source>
        <dbReference type="Proteomes" id="UP000478052"/>
    </source>
</evidence>
<evidence type="ECO:0000256" key="11">
    <source>
        <dbReference type="ARBA" id="ARBA00023303"/>
    </source>
</evidence>
<evidence type="ECO:0000256" key="2">
    <source>
        <dbReference type="ARBA" id="ARBA00007193"/>
    </source>
</evidence>
<comment type="similarity">
    <text evidence="2 12">Belongs to the amiloride-sensitive sodium channel (TC 1.A.6) family.</text>
</comment>
<evidence type="ECO:0000256" key="1">
    <source>
        <dbReference type="ARBA" id="ARBA00004141"/>
    </source>
</evidence>
<keyword evidence="6" id="KW-1133">Transmembrane helix</keyword>
<keyword evidence="9" id="KW-0472">Membrane</keyword>
<sequence>MLILLWILTFLCMISITFGALRVLIYIWIDSPTIISVENTESAIQDIPFPSINICPSNQMRKWVWEKHMNTNSSYWEYLQQYREIICSIDAYNYHVSQNVSTNYFDKNSIAKLINNCAISCSEVFQSDAKWENLTVSNFCQFIQPKISQLGLCFSINMLPSFQIFKNEYNQRSL</sequence>
<reference evidence="13 14" key="1">
    <citation type="submission" date="2019-08" db="EMBL/GenBank/DDBJ databases">
        <title>Whole genome of Aphis craccivora.</title>
        <authorList>
            <person name="Voronova N.V."/>
            <person name="Shulinski R.S."/>
            <person name="Bandarenka Y.V."/>
            <person name="Zhorov D.G."/>
            <person name="Warner D."/>
        </authorList>
    </citation>
    <scope>NUCLEOTIDE SEQUENCE [LARGE SCALE GENOMIC DNA]</scope>
    <source>
        <strain evidence="13">180601</strain>
        <tissue evidence="13">Whole Body</tissue>
    </source>
</reference>
<keyword evidence="3 12" id="KW-0813">Transport</keyword>
<name>A0A6G0Z741_APHCR</name>
<keyword evidence="4 12" id="KW-0894">Sodium channel</keyword>
<keyword evidence="11 12" id="KW-0407">Ion channel</keyword>
<evidence type="ECO:0000256" key="9">
    <source>
        <dbReference type="ARBA" id="ARBA00023136"/>
    </source>
</evidence>
<evidence type="ECO:0000256" key="5">
    <source>
        <dbReference type="ARBA" id="ARBA00022692"/>
    </source>
</evidence>
<dbReference type="InterPro" id="IPR001873">
    <property type="entry name" value="ENaC"/>
</dbReference>
<evidence type="ECO:0000256" key="7">
    <source>
        <dbReference type="ARBA" id="ARBA00023053"/>
    </source>
</evidence>
<evidence type="ECO:0000256" key="6">
    <source>
        <dbReference type="ARBA" id="ARBA00022989"/>
    </source>
</evidence>
<protein>
    <submittedName>
        <fullName evidence="13">Pickpocket protein 28-like</fullName>
    </submittedName>
</protein>
<keyword evidence="5 12" id="KW-0812">Transmembrane</keyword>
<comment type="subcellular location">
    <subcellularLocation>
        <location evidence="1">Membrane</location>
        <topology evidence="1">Multi-pass membrane protein</topology>
    </subcellularLocation>
</comment>
<evidence type="ECO:0000313" key="13">
    <source>
        <dbReference type="EMBL" id="KAF0766499.1"/>
    </source>
</evidence>
<dbReference type="AlphaFoldDB" id="A0A6G0Z741"/>
<keyword evidence="8 12" id="KW-0406">Ion transport</keyword>